<feature type="domain" description="DAC" evidence="11">
    <location>
        <begin position="82"/>
        <end position="239"/>
    </location>
</feature>
<dbReference type="InterPro" id="IPR050338">
    <property type="entry name" value="DisA"/>
</dbReference>
<keyword evidence="6 10" id="KW-0547">Nucleotide-binding</keyword>
<gene>
    <name evidence="12" type="primary">cdaA</name>
    <name evidence="10" type="synonym">dacA</name>
    <name evidence="12" type="ORF">KI809_09840</name>
</gene>
<feature type="transmembrane region" description="Helical" evidence="10">
    <location>
        <begin position="40"/>
        <end position="58"/>
    </location>
</feature>
<dbReference type="GO" id="GO:0006171">
    <property type="term" value="P:cAMP biosynthetic process"/>
    <property type="evidence" value="ECO:0007669"/>
    <property type="project" value="InterPro"/>
</dbReference>
<feature type="transmembrane region" description="Helical" evidence="10">
    <location>
        <begin position="6"/>
        <end position="28"/>
    </location>
</feature>
<comment type="caution">
    <text evidence="12">The sequence shown here is derived from an EMBL/GenBank/DDBJ whole genome shotgun (WGS) entry which is preliminary data.</text>
</comment>
<keyword evidence="9 10" id="KW-0472">Membrane</keyword>
<keyword evidence="8 10" id="KW-1133">Transmembrane helix</keyword>
<keyword evidence="4 10" id="KW-0812">Transmembrane</keyword>
<keyword evidence="2 10" id="KW-1003">Cell membrane</keyword>
<keyword evidence="7 10" id="KW-0067">ATP-binding</keyword>
<dbReference type="AlphaFoldDB" id="A0AAW4L989"/>
<dbReference type="InterPro" id="IPR014046">
    <property type="entry name" value="C-di-AMP_synthase"/>
</dbReference>
<evidence type="ECO:0000256" key="7">
    <source>
        <dbReference type="ARBA" id="ARBA00022840"/>
    </source>
</evidence>
<evidence type="ECO:0000256" key="10">
    <source>
        <dbReference type="HAMAP-Rule" id="MF_01499"/>
    </source>
</evidence>
<evidence type="ECO:0000256" key="9">
    <source>
        <dbReference type="ARBA" id="ARBA00023136"/>
    </source>
</evidence>
<dbReference type="PROSITE" id="PS51794">
    <property type="entry name" value="DAC"/>
    <property type="match status" value="1"/>
</dbReference>
<evidence type="ECO:0000259" key="11">
    <source>
        <dbReference type="PROSITE" id="PS51794"/>
    </source>
</evidence>
<dbReference type="Pfam" id="PF19293">
    <property type="entry name" value="CdaA_N"/>
    <property type="match status" value="1"/>
</dbReference>
<dbReference type="PANTHER" id="PTHR34185:SF1">
    <property type="entry name" value="DIADENYLATE CYCLASE"/>
    <property type="match status" value="1"/>
</dbReference>
<dbReference type="Pfam" id="PF02457">
    <property type="entry name" value="DAC"/>
    <property type="match status" value="1"/>
</dbReference>
<dbReference type="SUPFAM" id="SSF143597">
    <property type="entry name" value="YojJ-like"/>
    <property type="match status" value="1"/>
</dbReference>
<comment type="similarity">
    <text evidence="10">Belongs to the adenylate cyclase family. DacA/CdaA subfamily.</text>
</comment>
<evidence type="ECO:0000313" key="12">
    <source>
        <dbReference type="EMBL" id="MBT0664599.1"/>
    </source>
</evidence>
<reference evidence="12 13" key="1">
    <citation type="submission" date="2021-05" db="EMBL/GenBank/DDBJ databases">
        <title>The draft genome of Geobacter pelophilus DSM 12255.</title>
        <authorList>
            <person name="Xu Z."/>
            <person name="Masuda Y."/>
            <person name="Itoh H."/>
            <person name="Senoo K."/>
        </authorList>
    </citation>
    <scope>NUCLEOTIDE SEQUENCE [LARGE SCALE GENOMIC DNA]</scope>
    <source>
        <strain evidence="12 13">DSM 12255</strain>
    </source>
</reference>
<dbReference type="RefSeq" id="WP_214171358.1">
    <property type="nucleotide sequence ID" value="NZ_JAHCVJ010000003.1"/>
</dbReference>
<sequence>MTETLGGFSWLLHLLDIMLVSVLIYHFLLLLRGGGMALRLLLWLAVAFLVYLGASFIGLESLGWLLDNFFSVSLLIVAIIFQHDIRRALVSLSRDRDRQLSREDDTSELIDELVTAVDSLSARQIGALIVLERGMSLDNFLAVGTDIDAKVTSELITSIFLPYSPIHDGAVIIQGGKLTKAGCFLPLSQNHELGKSLGTRHRAAIGLTEIVDAVVIIVSEETGRIAIAGNGKIHEDIPLATIRKELKRHLTSRRAL</sequence>
<keyword evidence="13" id="KW-1185">Reference proteome</keyword>
<dbReference type="GO" id="GO:0004016">
    <property type="term" value="F:adenylate cyclase activity"/>
    <property type="evidence" value="ECO:0007669"/>
    <property type="project" value="UniProtKB-UniRule"/>
</dbReference>
<organism evidence="12 13">
    <name type="scientific">Geoanaerobacter pelophilus</name>
    <dbReference type="NCBI Taxonomy" id="60036"/>
    <lineage>
        <taxon>Bacteria</taxon>
        <taxon>Pseudomonadati</taxon>
        <taxon>Thermodesulfobacteriota</taxon>
        <taxon>Desulfuromonadia</taxon>
        <taxon>Geobacterales</taxon>
        <taxon>Geobacteraceae</taxon>
        <taxon>Geoanaerobacter</taxon>
    </lineage>
</organism>
<accession>A0AAW4L989</accession>
<evidence type="ECO:0000256" key="2">
    <source>
        <dbReference type="ARBA" id="ARBA00022475"/>
    </source>
</evidence>
<keyword evidence="5 10" id="KW-0548">Nucleotidyltransferase</keyword>
<protein>
    <recommendedName>
        <fullName evidence="10">Diadenylate cyclase</fullName>
        <shortName evidence="10">DAC</shortName>
        <ecNumber evidence="10">2.7.7.85</ecNumber>
    </recommendedName>
    <alternativeName>
        <fullName evidence="10">Cyclic-di-AMP synthase</fullName>
        <shortName evidence="10">c-di-AMP synthase</shortName>
    </alternativeName>
</protein>
<dbReference type="GO" id="GO:0106408">
    <property type="term" value="F:diadenylate cyclase activity"/>
    <property type="evidence" value="ECO:0007669"/>
    <property type="project" value="UniProtKB-EC"/>
</dbReference>
<evidence type="ECO:0000256" key="1">
    <source>
        <dbReference type="ARBA" id="ARBA00000877"/>
    </source>
</evidence>
<evidence type="ECO:0000256" key="6">
    <source>
        <dbReference type="ARBA" id="ARBA00022741"/>
    </source>
</evidence>
<dbReference type="Proteomes" id="UP000811899">
    <property type="component" value="Unassembled WGS sequence"/>
</dbReference>
<dbReference type="InterPro" id="IPR003390">
    <property type="entry name" value="DNA_integrity_scan_DisA_N"/>
</dbReference>
<dbReference type="GO" id="GO:0005524">
    <property type="term" value="F:ATP binding"/>
    <property type="evidence" value="ECO:0007669"/>
    <property type="project" value="UniProtKB-UniRule"/>
</dbReference>
<dbReference type="EMBL" id="JAHCVJ010000003">
    <property type="protein sequence ID" value="MBT0664599.1"/>
    <property type="molecule type" value="Genomic_DNA"/>
</dbReference>
<keyword evidence="3 10" id="KW-0808">Transferase</keyword>
<dbReference type="EC" id="2.7.7.85" evidence="10"/>
<dbReference type="InterPro" id="IPR036888">
    <property type="entry name" value="DNA_integrity_DisA_N_sf"/>
</dbReference>
<dbReference type="PANTHER" id="PTHR34185">
    <property type="entry name" value="DIADENYLATE CYCLASE"/>
    <property type="match status" value="1"/>
</dbReference>
<dbReference type="HAMAP" id="MF_01499">
    <property type="entry name" value="DacA"/>
    <property type="match status" value="1"/>
</dbReference>
<evidence type="ECO:0000256" key="8">
    <source>
        <dbReference type="ARBA" id="ARBA00022989"/>
    </source>
</evidence>
<comment type="catalytic activity">
    <reaction evidence="1 10">
        <text>2 ATP = 3',3'-c-di-AMP + 2 diphosphate</text>
        <dbReference type="Rhea" id="RHEA:35655"/>
        <dbReference type="ChEBI" id="CHEBI:30616"/>
        <dbReference type="ChEBI" id="CHEBI:33019"/>
        <dbReference type="ChEBI" id="CHEBI:71500"/>
        <dbReference type="EC" id="2.7.7.85"/>
    </reaction>
</comment>
<proteinExistence type="inferred from homology"/>
<dbReference type="InterPro" id="IPR045585">
    <property type="entry name" value="CdaA_N"/>
</dbReference>
<feature type="transmembrane region" description="Helical" evidence="10">
    <location>
        <begin position="64"/>
        <end position="81"/>
    </location>
</feature>
<dbReference type="PIRSF" id="PIRSF004793">
    <property type="entry name" value="UCP004793"/>
    <property type="match status" value="1"/>
</dbReference>
<dbReference type="FunFam" id="3.40.1700.10:FF:000002">
    <property type="entry name" value="Diadenylate cyclase"/>
    <property type="match status" value="1"/>
</dbReference>
<evidence type="ECO:0000256" key="3">
    <source>
        <dbReference type="ARBA" id="ARBA00022679"/>
    </source>
</evidence>
<dbReference type="NCBIfam" id="TIGR00159">
    <property type="entry name" value="diadenylate cyclase CdaA"/>
    <property type="match status" value="1"/>
</dbReference>
<evidence type="ECO:0000313" key="13">
    <source>
        <dbReference type="Proteomes" id="UP000811899"/>
    </source>
</evidence>
<evidence type="ECO:0000256" key="5">
    <source>
        <dbReference type="ARBA" id="ARBA00022695"/>
    </source>
</evidence>
<name>A0AAW4L989_9BACT</name>
<comment type="subunit">
    <text evidence="10">Probably a homodimer.</text>
</comment>
<comment type="caution">
    <text evidence="10">Lacks conserved residue(s) required for the propagation of feature annotation.</text>
</comment>
<dbReference type="InterPro" id="IPR034701">
    <property type="entry name" value="CdaA"/>
</dbReference>
<evidence type="ECO:0000256" key="4">
    <source>
        <dbReference type="ARBA" id="ARBA00022692"/>
    </source>
</evidence>
<comment type="function">
    <text evidence="10">Catalyzes the condensation of 2 ATP molecules into cyclic di-AMP (c-di-AMP), a second messenger used to regulate differing processes in different bacteria.</text>
</comment>
<dbReference type="Gene3D" id="3.40.1700.10">
    <property type="entry name" value="DNA integrity scanning protein, DisA, N-terminal domain"/>
    <property type="match status" value="1"/>
</dbReference>